<evidence type="ECO:0000259" key="10">
    <source>
        <dbReference type="SMART" id="SM00934"/>
    </source>
</evidence>
<comment type="catalytic activity">
    <reaction evidence="9">
        <text>orotidine 5'-phosphate + H(+) = UMP + CO2</text>
        <dbReference type="Rhea" id="RHEA:11596"/>
        <dbReference type="ChEBI" id="CHEBI:15378"/>
        <dbReference type="ChEBI" id="CHEBI:16526"/>
        <dbReference type="ChEBI" id="CHEBI:57538"/>
        <dbReference type="ChEBI" id="CHEBI:57865"/>
        <dbReference type="EC" id="4.1.1.23"/>
    </reaction>
</comment>
<dbReference type="GO" id="GO:0044205">
    <property type="term" value="P:'de novo' UMP biosynthetic process"/>
    <property type="evidence" value="ECO:0007669"/>
    <property type="project" value="UniProtKB-UniPathway"/>
</dbReference>
<dbReference type="CDD" id="cd04725">
    <property type="entry name" value="OMP_decarboxylase_like"/>
    <property type="match status" value="1"/>
</dbReference>
<dbReference type="NCBIfam" id="NF010386">
    <property type="entry name" value="PRK13813.1"/>
    <property type="match status" value="1"/>
</dbReference>
<dbReference type="EMBL" id="JAGGMV010000001">
    <property type="protein sequence ID" value="MBP2201239.1"/>
    <property type="molecule type" value="Genomic_DNA"/>
</dbReference>
<dbReference type="EC" id="4.1.1.23" evidence="2 9"/>
<keyword evidence="4 9" id="KW-0210">Decarboxylase</keyword>
<dbReference type="GO" id="GO:0004590">
    <property type="term" value="F:orotidine-5'-phosphate decarboxylase activity"/>
    <property type="evidence" value="ECO:0007669"/>
    <property type="project" value="UniProtKB-EC"/>
</dbReference>
<comment type="similarity">
    <text evidence="9">Belongs to the OMP decarboxylase family.</text>
</comment>
<dbReference type="PROSITE" id="PS00156">
    <property type="entry name" value="OMPDECASE"/>
    <property type="match status" value="1"/>
</dbReference>
<dbReference type="PANTHER" id="PTHR32119">
    <property type="entry name" value="OROTIDINE 5'-PHOSPHATE DECARBOXYLASE"/>
    <property type="match status" value="1"/>
</dbReference>
<feature type="active site" description="For OMPdecase activity" evidence="7">
    <location>
        <position position="64"/>
    </location>
</feature>
<dbReference type="SMART" id="SM00934">
    <property type="entry name" value="OMPdecase"/>
    <property type="match status" value="1"/>
</dbReference>
<evidence type="ECO:0000256" key="4">
    <source>
        <dbReference type="ARBA" id="ARBA00022793"/>
    </source>
</evidence>
<dbReference type="InterPro" id="IPR001754">
    <property type="entry name" value="OMPdeCOase_dom"/>
</dbReference>
<reference evidence="11" key="1">
    <citation type="submission" date="2021-03" db="EMBL/GenBank/DDBJ databases">
        <title>Genomic Encyclopedia of Type Strains, Phase IV (KMG-V): Genome sequencing to study the core and pangenomes of soil and plant-associated prokaryotes.</title>
        <authorList>
            <person name="Whitman W."/>
        </authorList>
    </citation>
    <scope>NUCLEOTIDE SEQUENCE</scope>
    <source>
        <strain evidence="11">C4</strain>
    </source>
</reference>
<feature type="binding site" evidence="8">
    <location>
        <position position="200"/>
    </location>
    <ligand>
        <name>substrate</name>
    </ligand>
</feature>
<dbReference type="InterPro" id="IPR013785">
    <property type="entry name" value="Aldolase_TIM"/>
</dbReference>
<evidence type="ECO:0000256" key="2">
    <source>
        <dbReference type="ARBA" id="ARBA00012321"/>
    </source>
</evidence>
<dbReference type="Pfam" id="PF00215">
    <property type="entry name" value="OMPdecase"/>
    <property type="match status" value="1"/>
</dbReference>
<evidence type="ECO:0000256" key="8">
    <source>
        <dbReference type="PIRSR" id="PIRSR614732-2"/>
    </source>
</evidence>
<dbReference type="InterPro" id="IPR014732">
    <property type="entry name" value="OMPdecase"/>
</dbReference>
<feature type="binding site" evidence="8">
    <location>
        <position position="9"/>
    </location>
    <ligand>
        <name>substrate</name>
    </ligand>
</feature>
<dbReference type="AlphaFoldDB" id="A0A8J7RFB3"/>
<dbReference type="RefSeq" id="WP_209590690.1">
    <property type="nucleotide sequence ID" value="NZ_JAGGMV010000001.1"/>
</dbReference>
<dbReference type="Proteomes" id="UP000740329">
    <property type="component" value="Unassembled WGS sequence"/>
</dbReference>
<dbReference type="GO" id="GO:0005829">
    <property type="term" value="C:cytosol"/>
    <property type="evidence" value="ECO:0007669"/>
    <property type="project" value="TreeGrafter"/>
</dbReference>
<feature type="binding site" evidence="8">
    <location>
        <position position="199"/>
    </location>
    <ligand>
        <name>substrate</name>
    </ligand>
</feature>
<feature type="active site" description="For OMPdecase activity" evidence="7">
    <location>
        <position position="59"/>
    </location>
</feature>
<evidence type="ECO:0000256" key="9">
    <source>
        <dbReference type="RuleBase" id="RU000512"/>
    </source>
</evidence>
<feature type="active site" description="For OMPdecase activity" evidence="7">
    <location>
        <position position="61"/>
    </location>
</feature>
<dbReference type="PANTHER" id="PTHR32119:SF2">
    <property type="entry name" value="OROTIDINE 5'-PHOSPHATE DECARBOXYLASE"/>
    <property type="match status" value="1"/>
</dbReference>
<sequence>MPKLMLALDVLDEFEAIKISEETSEYVDCIKIGYPLVLATDLGIVKRIKDKTGKEVICDFKVADIPSTNEKIAKLTLNYADGIICQGFVGPDSVKAIMDVAKEYNKKDPKNPKKVIMVTEMSHGGATSFMQPIANEIAKMAGNLKVNGIVAPSTRPARLKELKEIANNAFVISPGVGAQGGDLKEVLKVLDENDYVIVGRAIYLNENPKESAKKYKELL</sequence>
<evidence type="ECO:0000313" key="11">
    <source>
        <dbReference type="EMBL" id="MBP2201239.1"/>
    </source>
</evidence>
<keyword evidence="5 9" id="KW-0665">Pyrimidine biosynthesis</keyword>
<dbReference type="NCBIfam" id="TIGR01740">
    <property type="entry name" value="pyrF"/>
    <property type="match status" value="1"/>
</dbReference>
<comment type="pathway">
    <text evidence="1 9">Pyrimidine metabolism; UMP biosynthesis via de novo pathway; UMP from orotate: step 2/2.</text>
</comment>
<proteinExistence type="inferred from homology"/>
<dbReference type="SUPFAM" id="SSF51366">
    <property type="entry name" value="Ribulose-phoshate binding barrel"/>
    <property type="match status" value="1"/>
</dbReference>
<evidence type="ECO:0000256" key="1">
    <source>
        <dbReference type="ARBA" id="ARBA00004861"/>
    </source>
</evidence>
<evidence type="ECO:0000313" key="12">
    <source>
        <dbReference type="Proteomes" id="UP000740329"/>
    </source>
</evidence>
<protein>
    <recommendedName>
        <fullName evidence="3 9">Orotidine 5'-phosphate decarboxylase</fullName>
        <ecNumber evidence="2 9">4.1.1.23</ecNumber>
    </recommendedName>
</protein>
<dbReference type="GO" id="GO:0006207">
    <property type="term" value="P:'de novo' pyrimidine nucleobase biosynthetic process"/>
    <property type="evidence" value="ECO:0007669"/>
    <property type="project" value="InterPro"/>
</dbReference>
<evidence type="ECO:0000256" key="7">
    <source>
        <dbReference type="PIRSR" id="PIRSR614732-1"/>
    </source>
</evidence>
<comment type="caution">
    <text evidence="11">The sequence shown here is derived from an EMBL/GenBank/DDBJ whole genome shotgun (WGS) entry which is preliminary data.</text>
</comment>
<dbReference type="InterPro" id="IPR018089">
    <property type="entry name" value="OMPdecase_AS"/>
</dbReference>
<evidence type="ECO:0000256" key="3">
    <source>
        <dbReference type="ARBA" id="ARBA00021923"/>
    </source>
</evidence>
<accession>A0A8J7RFB3</accession>
<gene>
    <name evidence="11" type="ORF">J3E07_000637</name>
</gene>
<evidence type="ECO:0000256" key="6">
    <source>
        <dbReference type="ARBA" id="ARBA00023239"/>
    </source>
</evidence>
<dbReference type="Gene3D" id="3.20.20.70">
    <property type="entry name" value="Aldolase class I"/>
    <property type="match status" value="1"/>
</dbReference>
<feature type="domain" description="Orotidine 5'-phosphate decarboxylase" evidence="10">
    <location>
        <begin position="3"/>
        <end position="215"/>
    </location>
</feature>
<evidence type="ECO:0000256" key="5">
    <source>
        <dbReference type="ARBA" id="ARBA00022975"/>
    </source>
</evidence>
<name>A0A8J7RFB3_METVO</name>
<dbReference type="UniPathway" id="UPA00070">
    <property type="reaction ID" value="UER00120"/>
</dbReference>
<feature type="binding site" evidence="8">
    <location>
        <position position="122"/>
    </location>
    <ligand>
        <name>substrate</name>
    </ligand>
</feature>
<dbReference type="InterPro" id="IPR011060">
    <property type="entry name" value="RibuloseP-bd_barrel"/>
</dbReference>
<keyword evidence="6 9" id="KW-0456">Lyase</keyword>
<organism evidence="11 12">
    <name type="scientific">Methanococcus voltae</name>
    <dbReference type="NCBI Taxonomy" id="2188"/>
    <lineage>
        <taxon>Archaea</taxon>
        <taxon>Methanobacteriati</taxon>
        <taxon>Methanobacteriota</taxon>
        <taxon>Methanomada group</taxon>
        <taxon>Methanococci</taxon>
        <taxon>Methanococcales</taxon>
        <taxon>Methanococcaceae</taxon>
        <taxon>Methanococcus</taxon>
    </lineage>
</organism>
<feature type="binding site" evidence="8">
    <location>
        <position position="31"/>
    </location>
    <ligand>
        <name>substrate</name>
    </ligand>
</feature>